<dbReference type="Proteomes" id="UP000037122">
    <property type="component" value="Unassembled WGS sequence"/>
</dbReference>
<sequence>MKYFAAIINPYTALPQEPKTSTENRIYLILAILEALDLILKASMVDG</sequence>
<name>A0A0L0P9J1_CANAR</name>
<gene>
    <name evidence="1" type="ORF">QG37_00114</name>
</gene>
<accession>A0A0L0P9J1</accession>
<reference evidence="2" key="1">
    <citation type="journal article" date="2015" name="BMC Genomics">
        <title>Draft genome of a commonly misdiagnosed multidrug resistant pathogen Candida auris.</title>
        <authorList>
            <person name="Chatterjee S."/>
            <person name="Alampalli S.V."/>
            <person name="Nageshan R.K."/>
            <person name="Chettiar S.T."/>
            <person name="Joshi S."/>
            <person name="Tatu U.S."/>
        </authorList>
    </citation>
    <scope>NUCLEOTIDE SEQUENCE [LARGE SCALE GENOMIC DNA]</scope>
    <source>
        <strain evidence="2">6684</strain>
    </source>
</reference>
<evidence type="ECO:0000313" key="2">
    <source>
        <dbReference type="Proteomes" id="UP000037122"/>
    </source>
</evidence>
<protein>
    <submittedName>
        <fullName evidence="1">Uncharacterized protein</fullName>
    </submittedName>
</protein>
<comment type="caution">
    <text evidence="1">The sequence shown here is derived from an EMBL/GenBank/DDBJ whole genome shotgun (WGS) entry which is preliminary data.</text>
</comment>
<proteinExistence type="predicted"/>
<dbReference type="AlphaFoldDB" id="A0A0L0P9J1"/>
<dbReference type="EMBL" id="LGST01000002">
    <property type="protein sequence ID" value="KNE02741.1"/>
    <property type="molecule type" value="Genomic_DNA"/>
</dbReference>
<evidence type="ECO:0000313" key="1">
    <source>
        <dbReference type="EMBL" id="KNE02741.1"/>
    </source>
</evidence>
<organism evidence="1 2">
    <name type="scientific">Candidozyma auris</name>
    <name type="common">Yeast</name>
    <name type="synonym">Candida auris</name>
    <dbReference type="NCBI Taxonomy" id="498019"/>
    <lineage>
        <taxon>Eukaryota</taxon>
        <taxon>Fungi</taxon>
        <taxon>Dikarya</taxon>
        <taxon>Ascomycota</taxon>
        <taxon>Saccharomycotina</taxon>
        <taxon>Pichiomycetes</taxon>
        <taxon>Metschnikowiaceae</taxon>
        <taxon>Candidozyma</taxon>
    </lineage>
</organism>